<organism evidence="2 3">
    <name type="scientific">Meloidogyne graminicola</name>
    <dbReference type="NCBI Taxonomy" id="189291"/>
    <lineage>
        <taxon>Eukaryota</taxon>
        <taxon>Metazoa</taxon>
        <taxon>Ecdysozoa</taxon>
        <taxon>Nematoda</taxon>
        <taxon>Chromadorea</taxon>
        <taxon>Rhabditida</taxon>
        <taxon>Tylenchina</taxon>
        <taxon>Tylenchomorpha</taxon>
        <taxon>Tylenchoidea</taxon>
        <taxon>Meloidogynidae</taxon>
        <taxon>Meloidogyninae</taxon>
        <taxon>Meloidogyne</taxon>
    </lineage>
</organism>
<evidence type="ECO:0000256" key="1">
    <source>
        <dbReference type="SAM" id="MobiDB-lite"/>
    </source>
</evidence>
<comment type="caution">
    <text evidence="2">The sequence shown here is derived from an EMBL/GenBank/DDBJ whole genome shotgun (WGS) entry which is preliminary data.</text>
</comment>
<dbReference type="AlphaFoldDB" id="A0A8T0A0A1"/>
<reference evidence="2" key="1">
    <citation type="journal article" date="2020" name="Ecol. Evol.">
        <title>Genome structure and content of the rice root-knot nematode (Meloidogyne graminicola).</title>
        <authorList>
            <person name="Phan N.T."/>
            <person name="Danchin E.G.J."/>
            <person name="Klopp C."/>
            <person name="Perfus-Barbeoch L."/>
            <person name="Kozlowski D.K."/>
            <person name="Koutsovoulos G.D."/>
            <person name="Lopez-Roques C."/>
            <person name="Bouchez O."/>
            <person name="Zahm M."/>
            <person name="Besnard G."/>
            <person name="Bellafiore S."/>
        </authorList>
    </citation>
    <scope>NUCLEOTIDE SEQUENCE</scope>
    <source>
        <strain evidence="2">VN-18</strain>
    </source>
</reference>
<evidence type="ECO:0000313" key="3">
    <source>
        <dbReference type="Proteomes" id="UP000605970"/>
    </source>
</evidence>
<dbReference type="OrthoDB" id="5911915at2759"/>
<proteinExistence type="predicted"/>
<keyword evidence="3" id="KW-1185">Reference proteome</keyword>
<gene>
    <name evidence="2" type="ORF">Mgra_00001117</name>
</gene>
<name>A0A8T0A0A1_9BILA</name>
<accession>A0A8T0A0A1</accession>
<evidence type="ECO:0000313" key="2">
    <source>
        <dbReference type="EMBL" id="KAF7639441.1"/>
    </source>
</evidence>
<dbReference type="EMBL" id="JABEBT010000005">
    <property type="protein sequence ID" value="KAF7639441.1"/>
    <property type="molecule type" value="Genomic_DNA"/>
</dbReference>
<feature type="region of interest" description="Disordered" evidence="1">
    <location>
        <begin position="1"/>
        <end position="24"/>
    </location>
</feature>
<sequence>MFSHSEYKDPYAPPLTPKPQGTRPPWVPSYREYNGRPEWWAELAYKDEALRNGMVRVAKLSYNERDPYWYDPKVPDGTSVIGPFGLDSVYHKNVTLKGDQPISFMEHQKKVMESSGQYQNIIKRFNISPEHPGFSVSPLLEKFKEDHRVLGTHFKLHHLFQLYRGPRFWDKPINEGCIEKGLALVKYTAFISLFFAYFDLERTNTKTNFNPGPFFKGWVTKWLPVPCALAMTFGVSACTCAKIRNVDDTWNWTIASIITGALHMTMRDYKLQQGIITSAVLIFFLSYYQHQRLTPEGTQGMHFSTMFSGFFSPYSGPLNWKHWPVTVFDQTRPHIVPNAWKMCSI</sequence>
<dbReference type="Proteomes" id="UP000605970">
    <property type="component" value="Unassembled WGS sequence"/>
</dbReference>
<protein>
    <submittedName>
        <fullName evidence="2">Uncharacterized protein</fullName>
    </submittedName>
</protein>